<proteinExistence type="predicted"/>
<dbReference type="Proteomes" id="UP000095287">
    <property type="component" value="Unplaced"/>
</dbReference>
<sequence length="166" mass="19533">MNAVPLKFVDSIVELFGKNTLKRLARKVRHRVWKDVLDLHRRNRVYYTVYFSRKEDGIRHVFFFNNGREADLSINMRTIRGKGRFARIVSVTDSTTDRNLSYFDEVEVLGEAETTKLLETVAPLIDPASEVGGLSNHYYVMRCYTCECDKFEKRQLKNDYPELHDF</sequence>
<dbReference type="WBParaSite" id="L893_g13096.t1">
    <property type="protein sequence ID" value="L893_g13096.t1"/>
    <property type="gene ID" value="L893_g13096"/>
</dbReference>
<protein>
    <submittedName>
        <fullName evidence="2">F-box domain-containing protein</fullName>
    </submittedName>
</protein>
<evidence type="ECO:0000313" key="1">
    <source>
        <dbReference type="Proteomes" id="UP000095287"/>
    </source>
</evidence>
<dbReference type="AlphaFoldDB" id="A0A1I7Y613"/>
<keyword evidence="1" id="KW-1185">Reference proteome</keyword>
<accession>A0A1I7Y613</accession>
<evidence type="ECO:0000313" key="2">
    <source>
        <dbReference type="WBParaSite" id="L893_g13096.t1"/>
    </source>
</evidence>
<name>A0A1I7Y613_9BILA</name>
<reference evidence="2" key="1">
    <citation type="submission" date="2016-11" db="UniProtKB">
        <authorList>
            <consortium name="WormBaseParasite"/>
        </authorList>
    </citation>
    <scope>IDENTIFICATION</scope>
</reference>
<organism evidence="1 2">
    <name type="scientific">Steinernema glaseri</name>
    <dbReference type="NCBI Taxonomy" id="37863"/>
    <lineage>
        <taxon>Eukaryota</taxon>
        <taxon>Metazoa</taxon>
        <taxon>Ecdysozoa</taxon>
        <taxon>Nematoda</taxon>
        <taxon>Chromadorea</taxon>
        <taxon>Rhabditida</taxon>
        <taxon>Tylenchina</taxon>
        <taxon>Panagrolaimomorpha</taxon>
        <taxon>Strongyloidoidea</taxon>
        <taxon>Steinernematidae</taxon>
        <taxon>Steinernema</taxon>
    </lineage>
</organism>